<dbReference type="SUPFAM" id="SSF53795">
    <property type="entry name" value="PEP carboxykinase-like"/>
    <property type="match status" value="1"/>
</dbReference>
<dbReference type="Proteomes" id="UP000000933">
    <property type="component" value="Chromosome"/>
</dbReference>
<gene>
    <name evidence="3" type="ordered locus">SRM_00280</name>
</gene>
<name>D5H596_SALRM</name>
<dbReference type="KEGG" id="srm:SRM_00280"/>
<protein>
    <submittedName>
        <fullName evidence="3">Uncharacterized protein</fullName>
    </submittedName>
</protein>
<feature type="region of interest" description="Disordered" evidence="1">
    <location>
        <begin position="76"/>
        <end position="107"/>
    </location>
</feature>
<feature type="compositionally biased region" description="Polar residues" evidence="1">
    <location>
        <begin position="98"/>
        <end position="107"/>
    </location>
</feature>
<feature type="compositionally biased region" description="Basic residues" evidence="1">
    <location>
        <begin position="1"/>
        <end position="19"/>
    </location>
</feature>
<feature type="region of interest" description="Disordered" evidence="1">
    <location>
        <begin position="1"/>
        <end position="23"/>
    </location>
</feature>
<dbReference type="InterPro" id="IPR027417">
    <property type="entry name" value="P-loop_NTPase"/>
</dbReference>
<feature type="transmembrane region" description="Helical" evidence="2">
    <location>
        <begin position="21"/>
        <end position="40"/>
    </location>
</feature>
<keyword evidence="2" id="KW-1133">Transmembrane helix</keyword>
<dbReference type="Gene3D" id="3.40.50.300">
    <property type="entry name" value="P-loop containing nucleotide triphosphate hydrolases"/>
    <property type="match status" value="1"/>
</dbReference>
<evidence type="ECO:0000256" key="2">
    <source>
        <dbReference type="SAM" id="Phobius"/>
    </source>
</evidence>
<reference evidence="4" key="2">
    <citation type="submission" date="2010-04" db="EMBL/GenBank/DDBJ databases">
        <title>Genome sequence of Salinibacter ruber M8.</title>
        <authorList>
            <consortium name="Genoscope"/>
        </authorList>
    </citation>
    <scope>NUCLEOTIDE SEQUENCE [LARGE SCALE GENOMIC DNA]</scope>
    <source>
        <strain evidence="4">M8</strain>
    </source>
</reference>
<evidence type="ECO:0000256" key="1">
    <source>
        <dbReference type="SAM" id="MobiDB-lite"/>
    </source>
</evidence>
<evidence type="ECO:0000313" key="3">
    <source>
        <dbReference type="EMBL" id="CBH23201.1"/>
    </source>
</evidence>
<dbReference type="AlphaFoldDB" id="D5H596"/>
<keyword evidence="2" id="KW-0472">Membrane</keyword>
<organism evidence="3 4">
    <name type="scientific">Salinibacter ruber (strain M8)</name>
    <dbReference type="NCBI Taxonomy" id="761659"/>
    <lineage>
        <taxon>Bacteria</taxon>
        <taxon>Pseudomonadati</taxon>
        <taxon>Rhodothermota</taxon>
        <taxon>Rhodothermia</taxon>
        <taxon>Rhodothermales</taxon>
        <taxon>Salinibacteraceae</taxon>
        <taxon>Salinibacter</taxon>
    </lineage>
</organism>
<sequence>MQLKARLRGRKNASRRRDRRGSCSCCPTTISTAFVCTPLVGPLRFESNCGGFCATRAPNQPGRTLGATFGSRLTYGRRSNRHRTRRDTSARAPGVGSRSGTPRSGQGKTTIALSLLRHGWAALSDDTVLLCATGNGVRAHAFRRPLCVDPGAANRFPELDGPGWPASLSDASKWQVDIDRLYPGQSESTSTPRLLVLPTIADAPTSRIEPIGAKPALEQLLAQSAFFLSSRPEVADRHLSVLRRLVDQTRTHRLHSGRDVLNEPHTAHALLAPLLTGGPAPNAVSG</sequence>
<dbReference type="HOGENOM" id="CLU_972836_0_0_10"/>
<dbReference type="EMBL" id="FP565814">
    <property type="protein sequence ID" value="CBH23201.1"/>
    <property type="molecule type" value="Genomic_DNA"/>
</dbReference>
<accession>D5H596</accession>
<reference evidence="3 4" key="1">
    <citation type="journal article" date="2010" name="ISME J.">
        <title>Fine-scale evolution: genomic, phenotypic and ecological differentiation in two coexisting Salinibacter ruber strains.</title>
        <authorList>
            <person name="Pena A."/>
            <person name="Teeling H."/>
            <person name="Huerta-Cepas J."/>
            <person name="Santos F."/>
            <person name="Yarza P."/>
            <person name="Brito-Echeverria J."/>
            <person name="Lucio M."/>
            <person name="Schmitt-Kopplin P."/>
            <person name="Meseguer I."/>
            <person name="Schenowitz C."/>
            <person name="Dossat C."/>
            <person name="Barbe V."/>
            <person name="Dopazo J."/>
            <person name="Rossello-Mora R."/>
            <person name="Schuler M."/>
            <person name="Glockner F.O."/>
            <person name="Amann R."/>
            <person name="Gabaldon T."/>
            <person name="Anton J."/>
        </authorList>
    </citation>
    <scope>NUCLEOTIDE SEQUENCE [LARGE SCALE GENOMIC DNA]</scope>
    <source>
        <strain evidence="3 4">M8</strain>
    </source>
</reference>
<keyword evidence="2" id="KW-0812">Transmembrane</keyword>
<proteinExistence type="predicted"/>
<evidence type="ECO:0000313" key="4">
    <source>
        <dbReference type="Proteomes" id="UP000000933"/>
    </source>
</evidence>